<protein>
    <recommendedName>
        <fullName evidence="12">NAC domain-containing protein</fullName>
    </recommendedName>
</protein>
<keyword evidence="10" id="KW-0539">Nucleus</keyword>
<evidence type="ECO:0000313" key="13">
    <source>
        <dbReference type="EMBL" id="KAK1441516.1"/>
    </source>
</evidence>
<evidence type="ECO:0000256" key="11">
    <source>
        <dbReference type="SAM" id="MobiDB-lite"/>
    </source>
</evidence>
<keyword evidence="3" id="KW-0812">Transmembrane</keyword>
<dbReference type="PROSITE" id="PS51005">
    <property type="entry name" value="NAC"/>
    <property type="match status" value="1"/>
</dbReference>
<dbReference type="InterPro" id="IPR003441">
    <property type="entry name" value="NAC-dom"/>
</dbReference>
<accession>A0AAD8LM01</accession>
<dbReference type="GO" id="GO:0006355">
    <property type="term" value="P:regulation of DNA-templated transcription"/>
    <property type="evidence" value="ECO:0007669"/>
    <property type="project" value="InterPro"/>
</dbReference>
<dbReference type="GO" id="GO:0005634">
    <property type="term" value="C:nucleus"/>
    <property type="evidence" value="ECO:0007669"/>
    <property type="project" value="UniProtKB-SubCell"/>
</dbReference>
<keyword evidence="7" id="KW-0472">Membrane</keyword>
<keyword evidence="4" id="KW-1133">Transmembrane helix</keyword>
<keyword evidence="6" id="KW-0238">DNA-binding</keyword>
<evidence type="ECO:0000256" key="6">
    <source>
        <dbReference type="ARBA" id="ARBA00023125"/>
    </source>
</evidence>
<dbReference type="Pfam" id="PF02365">
    <property type="entry name" value="NAM"/>
    <property type="match status" value="1"/>
</dbReference>
<gene>
    <name evidence="13" type="ORF">QVD17_07468</name>
</gene>
<feature type="domain" description="NAC" evidence="12">
    <location>
        <begin position="6"/>
        <end position="158"/>
    </location>
</feature>
<keyword evidence="8" id="KW-0010">Activator</keyword>
<evidence type="ECO:0000256" key="1">
    <source>
        <dbReference type="ARBA" id="ARBA00004123"/>
    </source>
</evidence>
<evidence type="ECO:0000256" key="9">
    <source>
        <dbReference type="ARBA" id="ARBA00023163"/>
    </source>
</evidence>
<evidence type="ECO:0000256" key="2">
    <source>
        <dbReference type="ARBA" id="ARBA00004167"/>
    </source>
</evidence>
<sequence>MEPKSLPVGYRFRPTDEELINHYLRLKINGSDKEVSCIREVDVCKTEPWDLPDLSVIESIDNEWFFFCPKDRKYQNGQRANRATVCGYWKATGKDRTIKTSKGNCLIGKKKTLVFHTGRAPKGERTHWVIHEYTTTQKELDGSHPGQSPFVICRLFKKYDGKDEHGESLDGVDVDHGDESPPSIVKSSTEDVQSAPVTPALTGQPNVQPLTNGILKTEDLERNDDPLVYLDRQDHGIDPTKYLMPDPELEEALQGFWDASPENFDSGFFSQFCGQTPLELGSAAYDTNYGIMNSGNEQSDIEYWNNMLVESEQCSFNDSGHNGDSFAKTSLPRLFVKENDYSSGSDGEVIQIQPLSRDLSFPIGESSTVNSAINSDTGIKIRRRPTQNVANGANLNHQGNAPRRIRLQSELRAGPVTHNRHEQKPSMIKEMVHPSANGGFVHDSSSSHVKPKADFLVGIRVHMRKVLVVVGLCVGVVSLWKCATY</sequence>
<dbReference type="SUPFAM" id="SSF101941">
    <property type="entry name" value="NAC domain"/>
    <property type="match status" value="1"/>
</dbReference>
<keyword evidence="5" id="KW-0805">Transcription regulation</keyword>
<organism evidence="13 14">
    <name type="scientific">Tagetes erecta</name>
    <name type="common">African marigold</name>
    <dbReference type="NCBI Taxonomy" id="13708"/>
    <lineage>
        <taxon>Eukaryota</taxon>
        <taxon>Viridiplantae</taxon>
        <taxon>Streptophyta</taxon>
        <taxon>Embryophyta</taxon>
        <taxon>Tracheophyta</taxon>
        <taxon>Spermatophyta</taxon>
        <taxon>Magnoliopsida</taxon>
        <taxon>eudicotyledons</taxon>
        <taxon>Gunneridae</taxon>
        <taxon>Pentapetalae</taxon>
        <taxon>asterids</taxon>
        <taxon>campanulids</taxon>
        <taxon>Asterales</taxon>
        <taxon>Asteraceae</taxon>
        <taxon>Asteroideae</taxon>
        <taxon>Heliantheae alliance</taxon>
        <taxon>Tageteae</taxon>
        <taxon>Tagetes</taxon>
    </lineage>
</organism>
<comment type="caution">
    <text evidence="13">The sequence shown here is derived from an EMBL/GenBank/DDBJ whole genome shotgun (WGS) entry which is preliminary data.</text>
</comment>
<evidence type="ECO:0000256" key="4">
    <source>
        <dbReference type="ARBA" id="ARBA00022989"/>
    </source>
</evidence>
<reference evidence="13" key="1">
    <citation type="journal article" date="2023" name="bioRxiv">
        <title>Improved chromosome-level genome assembly for marigold (Tagetes erecta).</title>
        <authorList>
            <person name="Jiang F."/>
            <person name="Yuan L."/>
            <person name="Wang S."/>
            <person name="Wang H."/>
            <person name="Xu D."/>
            <person name="Wang A."/>
            <person name="Fan W."/>
        </authorList>
    </citation>
    <scope>NUCLEOTIDE SEQUENCE</scope>
    <source>
        <strain evidence="13">WSJ</strain>
        <tissue evidence="13">Leaf</tissue>
    </source>
</reference>
<evidence type="ECO:0000256" key="5">
    <source>
        <dbReference type="ARBA" id="ARBA00023015"/>
    </source>
</evidence>
<dbReference type="EMBL" id="JAUHHV010000001">
    <property type="protein sequence ID" value="KAK1441516.1"/>
    <property type="molecule type" value="Genomic_DNA"/>
</dbReference>
<dbReference type="GO" id="GO:0000976">
    <property type="term" value="F:transcription cis-regulatory region binding"/>
    <property type="evidence" value="ECO:0007669"/>
    <property type="project" value="UniProtKB-ARBA"/>
</dbReference>
<feature type="compositionally biased region" description="Basic and acidic residues" evidence="11">
    <location>
        <begin position="166"/>
        <end position="179"/>
    </location>
</feature>
<dbReference type="GO" id="GO:0016020">
    <property type="term" value="C:membrane"/>
    <property type="evidence" value="ECO:0007669"/>
    <property type="project" value="UniProtKB-SubCell"/>
</dbReference>
<evidence type="ECO:0000256" key="3">
    <source>
        <dbReference type="ARBA" id="ARBA00022692"/>
    </source>
</evidence>
<keyword evidence="9" id="KW-0804">Transcription</keyword>
<dbReference type="FunFam" id="2.170.150.80:FF:000002">
    <property type="entry name" value="Nac domain-containing protein 86"/>
    <property type="match status" value="1"/>
</dbReference>
<evidence type="ECO:0000256" key="10">
    <source>
        <dbReference type="ARBA" id="ARBA00023242"/>
    </source>
</evidence>
<dbReference type="PANTHER" id="PTHR31744">
    <property type="entry name" value="PROTEIN CUP-SHAPED COTYLEDON 2-RELATED"/>
    <property type="match status" value="1"/>
</dbReference>
<dbReference type="Proteomes" id="UP001229421">
    <property type="component" value="Unassembled WGS sequence"/>
</dbReference>
<dbReference type="PANTHER" id="PTHR31744:SF216">
    <property type="entry name" value="NAC TRANSCRIPTION FACTOR"/>
    <property type="match status" value="1"/>
</dbReference>
<dbReference type="AlphaFoldDB" id="A0AAD8LM01"/>
<evidence type="ECO:0000313" key="14">
    <source>
        <dbReference type="Proteomes" id="UP001229421"/>
    </source>
</evidence>
<keyword evidence="14" id="KW-1185">Reference proteome</keyword>
<evidence type="ECO:0000256" key="8">
    <source>
        <dbReference type="ARBA" id="ARBA00023159"/>
    </source>
</evidence>
<feature type="region of interest" description="Disordered" evidence="11">
    <location>
        <begin position="166"/>
        <end position="186"/>
    </location>
</feature>
<name>A0AAD8LM01_TARER</name>
<evidence type="ECO:0000259" key="12">
    <source>
        <dbReference type="PROSITE" id="PS51005"/>
    </source>
</evidence>
<comment type="subcellular location">
    <subcellularLocation>
        <location evidence="2">Membrane</location>
        <topology evidence="2">Single-pass membrane protein</topology>
    </subcellularLocation>
    <subcellularLocation>
        <location evidence="1">Nucleus</location>
    </subcellularLocation>
</comment>
<proteinExistence type="predicted"/>
<dbReference type="Gene3D" id="2.170.150.80">
    <property type="entry name" value="NAC domain"/>
    <property type="match status" value="1"/>
</dbReference>
<dbReference type="InterPro" id="IPR036093">
    <property type="entry name" value="NAC_dom_sf"/>
</dbReference>
<evidence type="ECO:0000256" key="7">
    <source>
        <dbReference type="ARBA" id="ARBA00023136"/>
    </source>
</evidence>